<feature type="compositionally biased region" description="Acidic residues" evidence="1">
    <location>
        <begin position="31"/>
        <end position="40"/>
    </location>
</feature>
<protein>
    <submittedName>
        <fullName evidence="2">Uncharacterized protein</fullName>
    </submittedName>
</protein>
<reference evidence="2 3" key="1">
    <citation type="submission" date="2020-06" db="EMBL/GenBank/DDBJ databases">
        <authorList>
            <person name="Li R."/>
            <person name="Bekaert M."/>
        </authorList>
    </citation>
    <scope>NUCLEOTIDE SEQUENCE [LARGE SCALE GENOMIC DNA]</scope>
    <source>
        <strain evidence="3">wild</strain>
    </source>
</reference>
<evidence type="ECO:0000313" key="3">
    <source>
        <dbReference type="Proteomes" id="UP000507470"/>
    </source>
</evidence>
<dbReference type="Proteomes" id="UP000507470">
    <property type="component" value="Unassembled WGS sequence"/>
</dbReference>
<sequence>MNSGFFTNRSAVTDDSSHSEEKASTSLLEDNYSDYEAEDSETSRSGQESSGIRFLVMNDGEIDALMGIETTRGIKRQTRWGIDVNGIDYVEINDDNRQSSEVSPKMYATRDIYCPDASLMKYLTKRNKASEDIFQQPRCQKSMTDDNWYS</sequence>
<evidence type="ECO:0000313" key="2">
    <source>
        <dbReference type="EMBL" id="CAC5398983.1"/>
    </source>
</evidence>
<gene>
    <name evidence="2" type="ORF">MCOR_33295</name>
</gene>
<evidence type="ECO:0000256" key="1">
    <source>
        <dbReference type="SAM" id="MobiDB-lite"/>
    </source>
</evidence>
<dbReference type="AlphaFoldDB" id="A0A6J8CR82"/>
<accession>A0A6J8CR82</accession>
<organism evidence="2 3">
    <name type="scientific">Mytilus coruscus</name>
    <name type="common">Sea mussel</name>
    <dbReference type="NCBI Taxonomy" id="42192"/>
    <lineage>
        <taxon>Eukaryota</taxon>
        <taxon>Metazoa</taxon>
        <taxon>Spiralia</taxon>
        <taxon>Lophotrochozoa</taxon>
        <taxon>Mollusca</taxon>
        <taxon>Bivalvia</taxon>
        <taxon>Autobranchia</taxon>
        <taxon>Pteriomorphia</taxon>
        <taxon>Mytilida</taxon>
        <taxon>Mytiloidea</taxon>
        <taxon>Mytilidae</taxon>
        <taxon>Mytilinae</taxon>
        <taxon>Mytilus</taxon>
    </lineage>
</organism>
<keyword evidence="3" id="KW-1185">Reference proteome</keyword>
<feature type="compositionally biased region" description="Polar residues" evidence="1">
    <location>
        <begin position="1"/>
        <end position="14"/>
    </location>
</feature>
<name>A0A6J8CR82_MYTCO</name>
<proteinExistence type="predicted"/>
<feature type="region of interest" description="Disordered" evidence="1">
    <location>
        <begin position="1"/>
        <end position="52"/>
    </location>
</feature>
<dbReference type="EMBL" id="CACVKT020005970">
    <property type="protein sequence ID" value="CAC5398983.1"/>
    <property type="molecule type" value="Genomic_DNA"/>
</dbReference>